<evidence type="ECO:0000313" key="1">
    <source>
        <dbReference type="EMBL" id="KAK8069869.1"/>
    </source>
</evidence>
<dbReference type="GeneID" id="92090957"/>
<sequence length="108" mass="12346">MTKRWDKDDELYNVTGFKSGSFVYRKYAQAKERREVLMPMFSKKAIQNIEGLVWQNAAKLASAISTMDGTRRSIDLLYAFRSFTLDTIMSFTFGNNIGALSAPDFRTP</sequence>
<proteinExistence type="predicted"/>
<gene>
    <name evidence="1" type="ORF">PG994_006485</name>
</gene>
<dbReference type="Pfam" id="PF00067">
    <property type="entry name" value="p450"/>
    <property type="match status" value="1"/>
</dbReference>
<organism evidence="1 2">
    <name type="scientific">Apiospora phragmitis</name>
    <dbReference type="NCBI Taxonomy" id="2905665"/>
    <lineage>
        <taxon>Eukaryota</taxon>
        <taxon>Fungi</taxon>
        <taxon>Dikarya</taxon>
        <taxon>Ascomycota</taxon>
        <taxon>Pezizomycotina</taxon>
        <taxon>Sordariomycetes</taxon>
        <taxon>Xylariomycetidae</taxon>
        <taxon>Amphisphaeriales</taxon>
        <taxon>Apiosporaceae</taxon>
        <taxon>Apiospora</taxon>
    </lineage>
</organism>
<reference evidence="1 2" key="1">
    <citation type="submission" date="2023-01" db="EMBL/GenBank/DDBJ databases">
        <title>Analysis of 21 Apiospora genomes using comparative genomics revels a genus with tremendous synthesis potential of carbohydrate active enzymes and secondary metabolites.</title>
        <authorList>
            <person name="Sorensen T."/>
        </authorList>
    </citation>
    <scope>NUCLEOTIDE SEQUENCE [LARGE SCALE GENOMIC DNA]</scope>
    <source>
        <strain evidence="1 2">CBS 135458</strain>
    </source>
</reference>
<dbReference type="EMBL" id="JAQQWL010000006">
    <property type="protein sequence ID" value="KAK8069869.1"/>
    <property type="molecule type" value="Genomic_DNA"/>
</dbReference>
<dbReference type="Proteomes" id="UP001480595">
    <property type="component" value="Unassembled WGS sequence"/>
</dbReference>
<accession>A0ABR1VF64</accession>
<protein>
    <submittedName>
        <fullName evidence="1">Uncharacterized protein</fullName>
    </submittedName>
</protein>
<dbReference type="RefSeq" id="XP_066717163.1">
    <property type="nucleotide sequence ID" value="XM_066857894.1"/>
</dbReference>
<evidence type="ECO:0000313" key="2">
    <source>
        <dbReference type="Proteomes" id="UP001480595"/>
    </source>
</evidence>
<dbReference type="Gene3D" id="1.10.630.10">
    <property type="entry name" value="Cytochrome P450"/>
    <property type="match status" value="1"/>
</dbReference>
<comment type="caution">
    <text evidence="1">The sequence shown here is derived from an EMBL/GenBank/DDBJ whole genome shotgun (WGS) entry which is preliminary data.</text>
</comment>
<dbReference type="SUPFAM" id="SSF48264">
    <property type="entry name" value="Cytochrome P450"/>
    <property type="match status" value="1"/>
</dbReference>
<name>A0ABR1VF64_9PEZI</name>
<dbReference type="InterPro" id="IPR036396">
    <property type="entry name" value="Cyt_P450_sf"/>
</dbReference>
<dbReference type="InterPro" id="IPR001128">
    <property type="entry name" value="Cyt_P450"/>
</dbReference>
<keyword evidence="2" id="KW-1185">Reference proteome</keyword>